<sequence length="172" mass="19141">MGRWHEWVRCHIHLPASPHSPSDRCVSVVEGRGPGDSESGDSTKLQGNEETTCDRQSAEVGMEGDSAAITLGAHGLSLYRVVDTAMTNRLRRVVEVCEIGVAQEEPVEARVLHSNNDSGSSRGAIIDEEFQVLHGRARDMCTRKETRVSCKLYAVRRGRRTGIFCMWEDCRE</sequence>
<gene>
    <name evidence="3" type="ORF">KC19_VG023700</name>
</gene>
<dbReference type="EMBL" id="CM026426">
    <property type="protein sequence ID" value="KAG0571577.1"/>
    <property type="molecule type" value="Genomic_DNA"/>
</dbReference>
<comment type="caution">
    <text evidence="3">The sequence shown here is derived from an EMBL/GenBank/DDBJ whole genome shotgun (WGS) entry which is preliminary data.</text>
</comment>
<feature type="domain" description="Ribonuclease H1 N-terminal" evidence="2">
    <location>
        <begin position="151"/>
        <end position="171"/>
    </location>
</feature>
<keyword evidence="4" id="KW-1185">Reference proteome</keyword>
<evidence type="ECO:0000259" key="2">
    <source>
        <dbReference type="Pfam" id="PF01693"/>
    </source>
</evidence>
<proteinExistence type="predicted"/>
<dbReference type="InterPro" id="IPR011320">
    <property type="entry name" value="RNase_H1_N"/>
</dbReference>
<dbReference type="AlphaFoldDB" id="A0A8T0HL93"/>
<dbReference type="Pfam" id="PF01693">
    <property type="entry name" value="Cauli_VI"/>
    <property type="match status" value="1"/>
</dbReference>
<feature type="region of interest" description="Disordered" evidence="1">
    <location>
        <begin position="18"/>
        <end position="52"/>
    </location>
</feature>
<evidence type="ECO:0000313" key="3">
    <source>
        <dbReference type="EMBL" id="KAG0571577.1"/>
    </source>
</evidence>
<reference evidence="3" key="1">
    <citation type="submission" date="2020-06" db="EMBL/GenBank/DDBJ databases">
        <title>WGS assembly of Ceratodon purpureus strain R40.</title>
        <authorList>
            <person name="Carey S.B."/>
            <person name="Jenkins J."/>
            <person name="Shu S."/>
            <person name="Lovell J.T."/>
            <person name="Sreedasyam A."/>
            <person name="Maumus F."/>
            <person name="Tiley G.P."/>
            <person name="Fernandez-Pozo N."/>
            <person name="Barry K."/>
            <person name="Chen C."/>
            <person name="Wang M."/>
            <person name="Lipzen A."/>
            <person name="Daum C."/>
            <person name="Saski C.A."/>
            <person name="Payton A.C."/>
            <person name="Mcbreen J.C."/>
            <person name="Conrad R.E."/>
            <person name="Kollar L.M."/>
            <person name="Olsson S."/>
            <person name="Huttunen S."/>
            <person name="Landis J.B."/>
            <person name="Wickett N.J."/>
            <person name="Johnson M.G."/>
            <person name="Rensing S.A."/>
            <person name="Grimwood J."/>
            <person name="Schmutz J."/>
            <person name="Mcdaniel S.F."/>
        </authorList>
    </citation>
    <scope>NUCLEOTIDE SEQUENCE</scope>
    <source>
        <strain evidence="3">R40</strain>
    </source>
</reference>
<evidence type="ECO:0000256" key="1">
    <source>
        <dbReference type="SAM" id="MobiDB-lite"/>
    </source>
</evidence>
<accession>A0A8T0HL93</accession>
<organism evidence="3 4">
    <name type="scientific">Ceratodon purpureus</name>
    <name type="common">Fire moss</name>
    <name type="synonym">Dicranum purpureum</name>
    <dbReference type="NCBI Taxonomy" id="3225"/>
    <lineage>
        <taxon>Eukaryota</taxon>
        <taxon>Viridiplantae</taxon>
        <taxon>Streptophyta</taxon>
        <taxon>Embryophyta</taxon>
        <taxon>Bryophyta</taxon>
        <taxon>Bryophytina</taxon>
        <taxon>Bryopsida</taxon>
        <taxon>Dicranidae</taxon>
        <taxon>Pseudoditrichales</taxon>
        <taxon>Ditrichaceae</taxon>
        <taxon>Ceratodon</taxon>
    </lineage>
</organism>
<evidence type="ECO:0000313" key="4">
    <source>
        <dbReference type="Proteomes" id="UP000822688"/>
    </source>
</evidence>
<dbReference type="Proteomes" id="UP000822688">
    <property type="component" value="Chromosome V"/>
</dbReference>
<protein>
    <recommendedName>
        <fullName evidence="2">Ribonuclease H1 N-terminal domain-containing protein</fullName>
    </recommendedName>
</protein>
<feature type="compositionally biased region" description="Polar residues" evidence="1">
    <location>
        <begin position="40"/>
        <end position="50"/>
    </location>
</feature>
<name>A0A8T0HL93_CERPU</name>